<evidence type="ECO:0000313" key="6">
    <source>
        <dbReference type="Proteomes" id="UP000324767"/>
    </source>
</evidence>
<evidence type="ECO:0000259" key="4">
    <source>
        <dbReference type="PROSITE" id="PS51212"/>
    </source>
</evidence>
<dbReference type="Proteomes" id="UP000324767">
    <property type="component" value="Unassembled WGS sequence"/>
</dbReference>
<evidence type="ECO:0000256" key="3">
    <source>
        <dbReference type="SAM" id="SignalP"/>
    </source>
</evidence>
<dbReference type="InterPro" id="IPR002889">
    <property type="entry name" value="WSC_carb-bd"/>
</dbReference>
<accession>A0A5M8PR95</accession>
<dbReference type="EMBL" id="VXIT01000007">
    <property type="protein sequence ID" value="KAA6411509.1"/>
    <property type="molecule type" value="Genomic_DNA"/>
</dbReference>
<feature type="domain" description="WSC" evidence="4">
    <location>
        <begin position="27"/>
        <end position="114"/>
    </location>
</feature>
<keyword evidence="2" id="KW-0472">Membrane</keyword>
<dbReference type="Pfam" id="PF01822">
    <property type="entry name" value="WSC"/>
    <property type="match status" value="1"/>
</dbReference>
<proteinExistence type="predicted"/>
<gene>
    <name evidence="5" type="ORF">FRX48_04789</name>
</gene>
<feature type="transmembrane region" description="Helical" evidence="2">
    <location>
        <begin position="262"/>
        <end position="285"/>
    </location>
</feature>
<dbReference type="AlphaFoldDB" id="A0A5M8PR95"/>
<feature type="chain" id="PRO_5024347901" description="WSC domain-containing protein" evidence="3">
    <location>
        <begin position="28"/>
        <end position="401"/>
    </location>
</feature>
<dbReference type="SMART" id="SM00321">
    <property type="entry name" value="WSC"/>
    <property type="match status" value="1"/>
</dbReference>
<evidence type="ECO:0000256" key="2">
    <source>
        <dbReference type="SAM" id="Phobius"/>
    </source>
</evidence>
<keyword evidence="2" id="KW-0812">Transmembrane</keyword>
<name>A0A5M8PR95_9LECA</name>
<protein>
    <recommendedName>
        <fullName evidence="4">WSC domain-containing protein</fullName>
    </recommendedName>
</protein>
<dbReference type="OrthoDB" id="2537459at2759"/>
<sequence>MARVLPSWAPRTVLMFLLLAIAGTATALNIAYCSSENTGSDFAAVTNHFQSNGACFQTCNARYAFAVLQGSDCWCSNYVPADTTSTDSCSQPCPGYPSDLCGSSSDNLFGYIALKNSPSGTAGHSSNPTSTSAPITASSIDSQVAISSSSTPSSSTTLPSTSSTPASSTSITPASSASITPPSSTSSTSTTAAVVLAPVIPATTLATSLATTWTPTPMTSVITVTGQVKTITITPTQPAAATGAPLEQKKSDGGFLTHTGKVVGLFVGVALIILIAAALAIACFLRRRRARAAAAAVTQTGGETPQRRPSRLSQMCLVGQTTGAGEKYLPSIRTSGWGPSIGGEKSPDDITPADARVVDQRLDPVTVWNPLHTNGSHISVQSFRDDQDYSRRMLRVANPDL</sequence>
<feature type="region of interest" description="Disordered" evidence="1">
    <location>
        <begin position="144"/>
        <end position="186"/>
    </location>
</feature>
<keyword evidence="3" id="KW-0732">Signal</keyword>
<keyword evidence="2" id="KW-1133">Transmembrane helix</keyword>
<dbReference type="PROSITE" id="PS51212">
    <property type="entry name" value="WSC"/>
    <property type="match status" value="1"/>
</dbReference>
<feature type="signal peptide" evidence="3">
    <location>
        <begin position="1"/>
        <end position="27"/>
    </location>
</feature>
<comment type="caution">
    <text evidence="5">The sequence shown here is derived from an EMBL/GenBank/DDBJ whole genome shotgun (WGS) entry which is preliminary data.</text>
</comment>
<organism evidence="5 6">
    <name type="scientific">Lasallia pustulata</name>
    <dbReference type="NCBI Taxonomy" id="136370"/>
    <lineage>
        <taxon>Eukaryota</taxon>
        <taxon>Fungi</taxon>
        <taxon>Dikarya</taxon>
        <taxon>Ascomycota</taxon>
        <taxon>Pezizomycotina</taxon>
        <taxon>Lecanoromycetes</taxon>
        <taxon>OSLEUM clade</taxon>
        <taxon>Umbilicariomycetidae</taxon>
        <taxon>Umbilicariales</taxon>
        <taxon>Umbilicariaceae</taxon>
        <taxon>Lasallia</taxon>
    </lineage>
</organism>
<evidence type="ECO:0000313" key="5">
    <source>
        <dbReference type="EMBL" id="KAA6411509.1"/>
    </source>
</evidence>
<evidence type="ECO:0000256" key="1">
    <source>
        <dbReference type="SAM" id="MobiDB-lite"/>
    </source>
</evidence>
<reference evidence="5 6" key="1">
    <citation type="submission" date="2019-09" db="EMBL/GenBank/DDBJ databases">
        <title>The hologenome of the rock-dwelling lichen Lasallia pustulata.</title>
        <authorList>
            <person name="Greshake Tzovaras B."/>
            <person name="Segers F."/>
            <person name="Bicker A."/>
            <person name="Dal Grande F."/>
            <person name="Otte J."/>
            <person name="Hankeln T."/>
            <person name="Schmitt I."/>
            <person name="Ebersberger I."/>
        </authorList>
    </citation>
    <scope>NUCLEOTIDE SEQUENCE [LARGE SCALE GENOMIC DNA]</scope>
    <source>
        <strain evidence="5">A1-1</strain>
    </source>
</reference>